<sequence>MAENTPERAWIRNYAAGDEKEVRFMLGQSQMENLAFANNRLYFHPVTMAIWLATSAAFAQWMGWLPPKPEHGLFGYVSLLPAVFSCAVPMMFFIDWCNRSSVEARTENTLRRPDMLDIPTYYARSPASGFFILQWGDKIIGLAAVDASYNSTNDTPLTKGVKLDAQQTKDLLTGKGTSKVVTIRHFFSEEGYRSAGIEEDLIQNAIRKAFSDAKVQTIRVSVSPLKRTFIKCLRKSHFVEGESDGKLGPFGWEWRWYTLDREKWEAAAAR</sequence>
<keyword evidence="2" id="KW-1185">Reference proteome</keyword>
<dbReference type="Proteomes" id="UP000814128">
    <property type="component" value="Unassembled WGS sequence"/>
</dbReference>
<evidence type="ECO:0000313" key="2">
    <source>
        <dbReference type="Proteomes" id="UP000814128"/>
    </source>
</evidence>
<name>A0ACB8QFR6_9AGAM</name>
<comment type="caution">
    <text evidence="1">The sequence shown here is derived from an EMBL/GenBank/DDBJ whole genome shotgun (WGS) entry which is preliminary data.</text>
</comment>
<gene>
    <name evidence="1" type="ORF">K488DRAFT_79531</name>
</gene>
<accession>A0ACB8QFR6</accession>
<reference evidence="1" key="2">
    <citation type="journal article" date="2022" name="New Phytol.">
        <title>Evolutionary transition to the ectomycorrhizal habit in the genomes of a hyperdiverse lineage of mushroom-forming fungi.</title>
        <authorList>
            <person name="Looney B."/>
            <person name="Miyauchi S."/>
            <person name="Morin E."/>
            <person name="Drula E."/>
            <person name="Courty P.E."/>
            <person name="Kohler A."/>
            <person name="Kuo A."/>
            <person name="LaButti K."/>
            <person name="Pangilinan J."/>
            <person name="Lipzen A."/>
            <person name="Riley R."/>
            <person name="Andreopoulos W."/>
            <person name="He G."/>
            <person name="Johnson J."/>
            <person name="Nolan M."/>
            <person name="Tritt A."/>
            <person name="Barry K.W."/>
            <person name="Grigoriev I.V."/>
            <person name="Nagy L.G."/>
            <person name="Hibbett D."/>
            <person name="Henrissat B."/>
            <person name="Matheny P.B."/>
            <person name="Labbe J."/>
            <person name="Martin F.M."/>
        </authorList>
    </citation>
    <scope>NUCLEOTIDE SEQUENCE</scope>
    <source>
        <strain evidence="1">EC-137</strain>
    </source>
</reference>
<evidence type="ECO:0000313" key="1">
    <source>
        <dbReference type="EMBL" id="KAI0030671.1"/>
    </source>
</evidence>
<organism evidence="1 2">
    <name type="scientific">Vararia minispora EC-137</name>
    <dbReference type="NCBI Taxonomy" id="1314806"/>
    <lineage>
        <taxon>Eukaryota</taxon>
        <taxon>Fungi</taxon>
        <taxon>Dikarya</taxon>
        <taxon>Basidiomycota</taxon>
        <taxon>Agaricomycotina</taxon>
        <taxon>Agaricomycetes</taxon>
        <taxon>Russulales</taxon>
        <taxon>Lachnocladiaceae</taxon>
        <taxon>Vararia</taxon>
    </lineage>
</organism>
<dbReference type="EMBL" id="MU273611">
    <property type="protein sequence ID" value="KAI0030671.1"/>
    <property type="molecule type" value="Genomic_DNA"/>
</dbReference>
<protein>
    <submittedName>
        <fullName evidence="1">Uncharacterized protein</fullName>
    </submittedName>
</protein>
<reference evidence="1" key="1">
    <citation type="submission" date="2021-02" db="EMBL/GenBank/DDBJ databases">
        <authorList>
            <consortium name="DOE Joint Genome Institute"/>
            <person name="Ahrendt S."/>
            <person name="Looney B.P."/>
            <person name="Miyauchi S."/>
            <person name="Morin E."/>
            <person name="Drula E."/>
            <person name="Courty P.E."/>
            <person name="Chicoki N."/>
            <person name="Fauchery L."/>
            <person name="Kohler A."/>
            <person name="Kuo A."/>
            <person name="Labutti K."/>
            <person name="Pangilinan J."/>
            <person name="Lipzen A."/>
            <person name="Riley R."/>
            <person name="Andreopoulos W."/>
            <person name="He G."/>
            <person name="Johnson J."/>
            <person name="Barry K.W."/>
            <person name="Grigoriev I.V."/>
            <person name="Nagy L."/>
            <person name="Hibbett D."/>
            <person name="Henrissat B."/>
            <person name="Matheny P.B."/>
            <person name="Labbe J."/>
            <person name="Martin F."/>
        </authorList>
    </citation>
    <scope>NUCLEOTIDE SEQUENCE</scope>
    <source>
        <strain evidence="1">EC-137</strain>
    </source>
</reference>
<proteinExistence type="predicted"/>